<dbReference type="InterPro" id="IPR007278">
    <property type="entry name" value="DUF397"/>
</dbReference>
<gene>
    <name evidence="2" type="ORF">NE857_18175</name>
</gene>
<dbReference type="Proteomes" id="UP001055940">
    <property type="component" value="Chromosome"/>
</dbReference>
<feature type="domain" description="DUF397" evidence="1">
    <location>
        <begin position="8"/>
        <end position="59"/>
    </location>
</feature>
<keyword evidence="3" id="KW-1185">Reference proteome</keyword>
<protein>
    <submittedName>
        <fullName evidence="2">DUF397 domain-containing protein</fullName>
    </submittedName>
</protein>
<reference evidence="2" key="1">
    <citation type="submission" date="2022-06" db="EMBL/GenBank/DDBJ databases">
        <authorList>
            <person name="Ping M."/>
        </authorList>
    </citation>
    <scope>NUCLEOTIDE SEQUENCE</scope>
    <source>
        <strain evidence="2">JCM11759T</strain>
    </source>
</reference>
<evidence type="ECO:0000259" key="1">
    <source>
        <dbReference type="Pfam" id="PF04149"/>
    </source>
</evidence>
<evidence type="ECO:0000313" key="2">
    <source>
        <dbReference type="EMBL" id="USY17280.1"/>
    </source>
</evidence>
<accession>A0ABY5D071</accession>
<name>A0ABY5D071_9ACTN</name>
<sequence>MSDVVSERWRKSSYSGGGKDCVEVTEASSRTLVRDSKQPGLGHLAFTSDGWNAFVSSVKAPHTELVPDSWTG</sequence>
<dbReference type="RefSeq" id="WP_254416858.1">
    <property type="nucleotide sequence ID" value="NZ_BAAAJB010000003.1"/>
</dbReference>
<organism evidence="2 3">
    <name type="scientific">Nocardiopsis exhalans</name>
    <dbReference type="NCBI Taxonomy" id="163604"/>
    <lineage>
        <taxon>Bacteria</taxon>
        <taxon>Bacillati</taxon>
        <taxon>Actinomycetota</taxon>
        <taxon>Actinomycetes</taxon>
        <taxon>Streptosporangiales</taxon>
        <taxon>Nocardiopsidaceae</taxon>
        <taxon>Nocardiopsis</taxon>
    </lineage>
</organism>
<evidence type="ECO:0000313" key="3">
    <source>
        <dbReference type="Proteomes" id="UP001055940"/>
    </source>
</evidence>
<proteinExistence type="predicted"/>
<dbReference type="EMBL" id="CP099837">
    <property type="protein sequence ID" value="USY17280.1"/>
    <property type="molecule type" value="Genomic_DNA"/>
</dbReference>
<dbReference type="Pfam" id="PF04149">
    <property type="entry name" value="DUF397"/>
    <property type="match status" value="1"/>
</dbReference>